<accession>A0A2V3IL59</accession>
<comment type="caution">
    <text evidence="4">The sequence shown here is derived from an EMBL/GenBank/DDBJ whole genome shotgun (WGS) entry which is preliminary data.</text>
</comment>
<organism evidence="4 5">
    <name type="scientific">Gracilariopsis chorda</name>
    <dbReference type="NCBI Taxonomy" id="448386"/>
    <lineage>
        <taxon>Eukaryota</taxon>
        <taxon>Rhodophyta</taxon>
        <taxon>Florideophyceae</taxon>
        <taxon>Rhodymeniophycidae</taxon>
        <taxon>Gracilariales</taxon>
        <taxon>Gracilariaceae</taxon>
        <taxon>Gracilariopsis</taxon>
    </lineage>
</organism>
<evidence type="ECO:0000313" key="4">
    <source>
        <dbReference type="EMBL" id="PXF42822.1"/>
    </source>
</evidence>
<evidence type="ECO:0000256" key="1">
    <source>
        <dbReference type="ARBA" id="ARBA00022448"/>
    </source>
</evidence>
<dbReference type="InterPro" id="IPR018632">
    <property type="entry name" value="AAA-associated_dom_C"/>
</dbReference>
<proteinExistence type="predicted"/>
<dbReference type="SUPFAM" id="SSF52540">
    <property type="entry name" value="P-loop containing nucleoside triphosphate hydrolases"/>
    <property type="match status" value="1"/>
</dbReference>
<gene>
    <name evidence="4" type="ORF">BWQ96_07473</name>
</gene>
<dbReference type="GO" id="GO:0005524">
    <property type="term" value="F:ATP binding"/>
    <property type="evidence" value="ECO:0007669"/>
    <property type="project" value="InterPro"/>
</dbReference>
<dbReference type="PANTHER" id="PTHR42788">
    <property type="entry name" value="TAURINE IMPORT ATP-BINDING PROTEIN-RELATED"/>
    <property type="match status" value="1"/>
</dbReference>
<keyword evidence="5" id="KW-1185">Reference proteome</keyword>
<dbReference type="InterPro" id="IPR027417">
    <property type="entry name" value="P-loop_NTPase"/>
</dbReference>
<dbReference type="InterPro" id="IPR003439">
    <property type="entry name" value="ABC_transporter-like_ATP-bd"/>
</dbReference>
<dbReference type="OrthoDB" id="422637at2759"/>
<feature type="domain" description="ABC transporter" evidence="3">
    <location>
        <begin position="16"/>
        <end position="47"/>
    </location>
</feature>
<dbReference type="InterPro" id="IPR050166">
    <property type="entry name" value="ABC_transporter_ATP-bind"/>
</dbReference>
<dbReference type="Gene3D" id="3.40.50.300">
    <property type="entry name" value="P-loop containing nucleotide triphosphate hydrolases"/>
    <property type="match status" value="1"/>
</dbReference>
<reference evidence="4 5" key="1">
    <citation type="journal article" date="2018" name="Mol. Biol. Evol.">
        <title>Analysis of the draft genome of the red seaweed Gracilariopsis chorda provides insights into genome size evolution in Rhodophyta.</title>
        <authorList>
            <person name="Lee J."/>
            <person name="Yang E.C."/>
            <person name="Graf L."/>
            <person name="Yang J.H."/>
            <person name="Qiu H."/>
            <person name="Zel Zion U."/>
            <person name="Chan C.X."/>
            <person name="Stephens T.G."/>
            <person name="Weber A.P.M."/>
            <person name="Boo G.H."/>
            <person name="Boo S.M."/>
            <person name="Kim K.M."/>
            <person name="Shin Y."/>
            <person name="Jung M."/>
            <person name="Lee S.J."/>
            <person name="Yim H.S."/>
            <person name="Lee J.H."/>
            <person name="Bhattacharya D."/>
            <person name="Yoon H.S."/>
        </authorList>
    </citation>
    <scope>NUCLEOTIDE SEQUENCE [LARGE SCALE GENOMIC DNA]</scope>
    <source>
        <strain evidence="4 5">SKKU-2015</strain>
        <tissue evidence="4">Whole body</tissue>
    </source>
</reference>
<evidence type="ECO:0000313" key="5">
    <source>
        <dbReference type="Proteomes" id="UP000247409"/>
    </source>
</evidence>
<evidence type="ECO:0000256" key="2">
    <source>
        <dbReference type="SAM" id="MobiDB-lite"/>
    </source>
</evidence>
<dbReference type="EMBL" id="NBIV01000149">
    <property type="protein sequence ID" value="PXF42822.1"/>
    <property type="molecule type" value="Genomic_DNA"/>
</dbReference>
<keyword evidence="1" id="KW-0813">Transport</keyword>
<dbReference type="PANTHER" id="PTHR42788:SF13">
    <property type="entry name" value="ALIPHATIC SULFONATES IMPORT ATP-BINDING PROTEIN SSUB"/>
    <property type="match status" value="1"/>
</dbReference>
<protein>
    <recommendedName>
        <fullName evidence="3">ABC transporter domain-containing protein</fullName>
    </recommendedName>
</protein>
<dbReference type="Pfam" id="PF00005">
    <property type="entry name" value="ABC_tran"/>
    <property type="match status" value="1"/>
</dbReference>
<dbReference type="GO" id="GO:0016887">
    <property type="term" value="F:ATP hydrolysis activity"/>
    <property type="evidence" value="ECO:0007669"/>
    <property type="project" value="InterPro"/>
</dbReference>
<dbReference type="Pfam" id="PF09821">
    <property type="entry name" value="AAA_assoc_C"/>
    <property type="match status" value="1"/>
</dbReference>
<sequence length="374" mass="41410">MSTIDIIGLDGYENAYPRELSGGMRQRVGFARALAVEPEILCMDEPFSALDVLTAENLRSELLRLWQAGDVPTTAVLIVTHGIEEAVSLADRVVILGGDPGHVRTTLPINLPHPRNRKSALFQQITDLVYTILSEKDYEVSPDDIAVLNQGMYATFQPAPASDSFQQAASLSQRKPKSSRSEPFEAFETARPTNLDISEEWAPNQDSPLRYPQLPAVRIGSVTGLLSFIAEDDVDLYVLGQRLQLDVDDLYPLIEAANILGLIELNEGDARISAKGQRFVGASIDERKHMIRIAALSAPEARLVAQIYRLLSQAAKQELPEDLIFDTILLKHFSPLKARKQLDIAIEWGRYAELFGYEAPTGTLFLDRGDEPAE</sequence>
<dbReference type="STRING" id="448386.A0A2V3IL59"/>
<evidence type="ECO:0000259" key="3">
    <source>
        <dbReference type="Pfam" id="PF00005"/>
    </source>
</evidence>
<name>A0A2V3IL59_9FLOR</name>
<dbReference type="AlphaFoldDB" id="A0A2V3IL59"/>
<feature type="region of interest" description="Disordered" evidence="2">
    <location>
        <begin position="165"/>
        <end position="188"/>
    </location>
</feature>
<dbReference type="Proteomes" id="UP000247409">
    <property type="component" value="Unassembled WGS sequence"/>
</dbReference>